<name>H5SUP0_ACEAU</name>
<reference evidence="1" key="2">
    <citation type="journal article" date="2012" name="PLoS ONE">
        <title>A Deeply Branching Thermophilic Bacterium with an Ancient Acetyl-CoA Pathway Dominates a Subsurface Ecosystem.</title>
        <authorList>
            <person name="Takami H."/>
            <person name="Noguchi H."/>
            <person name="Takaki Y."/>
            <person name="Uchiyama I."/>
            <person name="Toyoda A."/>
            <person name="Nishi S."/>
            <person name="Chee G.-J."/>
            <person name="Arai W."/>
            <person name="Nunoura T."/>
            <person name="Itoh T."/>
            <person name="Hattori M."/>
            <person name="Takai K."/>
        </authorList>
    </citation>
    <scope>NUCLEOTIDE SEQUENCE</scope>
</reference>
<accession>H5SUP0</accession>
<organism evidence="1">
    <name type="scientific">Acetithermum autotrophicum</name>
    <dbReference type="NCBI Taxonomy" id="1446466"/>
    <lineage>
        <taxon>Bacteria</taxon>
        <taxon>Candidatus Bipolaricaulota</taxon>
        <taxon>Candidatus Acetithermum</taxon>
    </lineage>
</organism>
<reference evidence="1" key="1">
    <citation type="journal article" date="2005" name="Environ. Microbiol.">
        <title>Genetic and functional properties of uncultivated thermophilic crenarchaeotes from a subsurface gold mine as revealed by analysis of genome fragments.</title>
        <authorList>
            <person name="Nunoura T."/>
            <person name="Hirayama H."/>
            <person name="Takami H."/>
            <person name="Oida H."/>
            <person name="Nishi S."/>
            <person name="Shimamura S."/>
            <person name="Suzuki Y."/>
            <person name="Inagaki F."/>
            <person name="Takai K."/>
            <person name="Nealson K.H."/>
            <person name="Horikoshi K."/>
        </authorList>
    </citation>
    <scope>NUCLEOTIDE SEQUENCE</scope>
</reference>
<gene>
    <name evidence="1" type="ORF">HGMM_OP4C876</name>
</gene>
<dbReference type="EMBL" id="AP011803">
    <property type="protein sequence ID" value="BAL60240.1"/>
    <property type="molecule type" value="Genomic_DNA"/>
</dbReference>
<dbReference type="InterPro" id="IPR019270">
    <property type="entry name" value="DUF2283"/>
</dbReference>
<dbReference type="Pfam" id="PF10049">
    <property type="entry name" value="DUF2283"/>
    <property type="match status" value="1"/>
</dbReference>
<proteinExistence type="predicted"/>
<sequence>MQVTYSKQADALYIRFGEDGEGKVARTEEIQPGILFDYDHDGRLYGIEVLDVTVRVPSDALKAFQIGVLEPVP</sequence>
<protein>
    <submittedName>
        <fullName evidence="1">Hypothetical conserved protein</fullName>
    </submittedName>
</protein>
<dbReference type="AlphaFoldDB" id="H5SUP0"/>
<evidence type="ECO:0000313" key="1">
    <source>
        <dbReference type="EMBL" id="BAL60240.1"/>
    </source>
</evidence>